<feature type="non-terminal residue" evidence="2">
    <location>
        <position position="67"/>
    </location>
</feature>
<evidence type="ECO:0000256" key="1">
    <source>
        <dbReference type="SAM" id="MobiDB-lite"/>
    </source>
</evidence>
<evidence type="ECO:0000313" key="2">
    <source>
        <dbReference type="EMBL" id="EOD35429.1"/>
    </source>
</evidence>
<organism evidence="2">
    <name type="scientific">Emiliania huxleyi</name>
    <name type="common">Coccolithophore</name>
    <name type="synonym">Pontosphaera huxleyi</name>
    <dbReference type="NCBI Taxonomy" id="2903"/>
    <lineage>
        <taxon>Eukaryota</taxon>
        <taxon>Haptista</taxon>
        <taxon>Haptophyta</taxon>
        <taxon>Prymnesiophyceae</taxon>
        <taxon>Isochrysidales</taxon>
        <taxon>Noelaerhabdaceae</taxon>
        <taxon>Emiliania</taxon>
    </lineage>
</organism>
<name>R1FPV0_EMIHU</name>
<feature type="compositionally biased region" description="Basic and acidic residues" evidence="1">
    <location>
        <begin position="33"/>
        <end position="49"/>
    </location>
</feature>
<proteinExistence type="predicted"/>
<sequence>EGGHNSWSCTPSSRYSAAGSCPLLTRAMSTVDSEPHSKPAAESRSRDTRAMSAPSRGASAAVPARPP</sequence>
<dbReference type="HOGENOM" id="CLU_2839109_0_0_1"/>
<dbReference type="KEGG" id="ehx:EMIHUDRAFT_352052"/>
<dbReference type="AlphaFoldDB" id="R1FPV0"/>
<feature type="region of interest" description="Disordered" evidence="1">
    <location>
        <begin position="26"/>
        <end position="67"/>
    </location>
</feature>
<dbReference type="GeneID" id="17280699"/>
<dbReference type="RefSeq" id="XP_005787858.1">
    <property type="nucleotide sequence ID" value="XM_005787801.1"/>
</dbReference>
<gene>
    <name evidence="2" type="ORF">EMIHUDRAFT_352052</name>
</gene>
<feature type="non-terminal residue" evidence="2">
    <location>
        <position position="1"/>
    </location>
</feature>
<dbReference type="EMBL" id="KB864246">
    <property type="protein sequence ID" value="EOD35429.1"/>
    <property type="molecule type" value="Genomic_DNA"/>
</dbReference>
<protein>
    <submittedName>
        <fullName evidence="2">Uncharacterized protein</fullName>
    </submittedName>
</protein>
<accession>R1FPV0</accession>
<reference evidence="2" key="1">
    <citation type="submission" date="2012-07" db="EMBL/GenBank/DDBJ databases">
        <title>Genome variability drives Emilianias global distribution.</title>
        <authorList>
            <consortium name="DOE Joint Genome Institute"/>
            <person name="Read B."/>
            <person name="Kegel J."/>
            <person name="Klute M."/>
            <person name="Kuo A."/>
            <person name="Lefebvre S.C."/>
            <person name="Maumus F."/>
            <person name="Mayer C."/>
            <person name="Miller J."/>
            <person name="Allen A."/>
            <person name="Bidle K."/>
            <person name="Borodovsky M."/>
            <person name="Bowler C."/>
            <person name="Brownlee C."/>
            <person name="Claverie J.-M."/>
            <person name="Cock M."/>
            <person name="De Vargas C."/>
            <person name="Elias M."/>
            <person name="Frickenhaus S."/>
            <person name="Gladyshev V.N."/>
            <person name="Gonzalez K."/>
            <person name="Guda C."/>
            <person name="Hadaegh A."/>
            <person name="Herman E."/>
            <person name="Iglesias-Rodriguez D."/>
            <person name="Jones B."/>
            <person name="Lawson T."/>
            <person name="Leese F."/>
            <person name="Lin Y.-C."/>
            <person name="Lindquist E."/>
            <person name="Lobanov A."/>
            <person name="Lucas S."/>
            <person name="Malik S.-H.B."/>
            <person name="Marsh M.E."/>
            <person name="Mock T."/>
            <person name="Monier A."/>
            <person name="Moreau H."/>
            <person name="Mueller-Roeber B."/>
            <person name="Napier J."/>
            <person name="Ogata H."/>
            <person name="Parker M."/>
            <person name="Probert I."/>
            <person name="Quesneville H."/>
            <person name="Raines C."/>
            <person name="Rensing S."/>
            <person name="Riano-Pachon D.M."/>
            <person name="Richier S."/>
            <person name="Rokitta S."/>
            <person name="Salamov A."/>
            <person name="Sarno A.F."/>
            <person name="Schmutz J."/>
            <person name="Schroeder D."/>
            <person name="Shiraiwa Y."/>
            <person name="Soanes D.M."/>
            <person name="Valentin K."/>
            <person name="Van Der Giezen M."/>
            <person name="Van Der Peer Y."/>
            <person name="Vardi A."/>
            <person name="Verret F."/>
            <person name="Von Dassow P."/>
            <person name="Wheeler G."/>
            <person name="Williams B."/>
            <person name="Wilson W."/>
            <person name="Wolfe G."/>
            <person name="Wurch L.L."/>
            <person name="Young J."/>
            <person name="Dacks J.B."/>
            <person name="Delwiche C.F."/>
            <person name="Dyhrman S."/>
            <person name="Glockner G."/>
            <person name="John U."/>
            <person name="Richards T."/>
            <person name="Worden A.Z."/>
            <person name="Zhang X."/>
            <person name="Grigoriev I.V."/>
        </authorList>
    </citation>
    <scope>NUCLEOTIDE SEQUENCE</scope>
    <source>
        <strain evidence="2">CCMP1516</strain>
    </source>
</reference>